<proteinExistence type="predicted"/>
<evidence type="ECO:0000313" key="1">
    <source>
        <dbReference type="EMBL" id="ETN97184.1"/>
    </source>
</evidence>
<accession>X6L8W6</accession>
<protein>
    <submittedName>
        <fullName evidence="1">Uncharacterized protein</fullName>
    </submittedName>
</protein>
<sequence length="60" mass="7313">EELRKMNLKSNAEIEKLKENDNKKIKEIQQLKQYQSTFDIRIIKFEEILTSNNDQQFKQI</sequence>
<dbReference type="AlphaFoldDB" id="X6L8W6"/>
<dbReference type="EMBL" id="ASPP01050564">
    <property type="protein sequence ID" value="ETN97184.1"/>
    <property type="molecule type" value="Genomic_DNA"/>
</dbReference>
<reference evidence="1 2" key="1">
    <citation type="journal article" date="2013" name="Curr. Biol.">
        <title>The Genome of the Foraminiferan Reticulomyxa filosa.</title>
        <authorList>
            <person name="Glockner G."/>
            <person name="Hulsmann N."/>
            <person name="Schleicher M."/>
            <person name="Noegel A.A."/>
            <person name="Eichinger L."/>
            <person name="Gallinger C."/>
            <person name="Pawlowski J."/>
            <person name="Sierra R."/>
            <person name="Euteneuer U."/>
            <person name="Pillet L."/>
            <person name="Moustafa A."/>
            <person name="Platzer M."/>
            <person name="Groth M."/>
            <person name="Szafranski K."/>
            <person name="Schliwa M."/>
        </authorList>
    </citation>
    <scope>NUCLEOTIDE SEQUENCE [LARGE SCALE GENOMIC DNA]</scope>
</reference>
<dbReference type="Proteomes" id="UP000023152">
    <property type="component" value="Unassembled WGS sequence"/>
</dbReference>
<feature type="non-terminal residue" evidence="1">
    <location>
        <position position="1"/>
    </location>
</feature>
<name>X6L8W6_RETFI</name>
<organism evidence="1 2">
    <name type="scientific">Reticulomyxa filosa</name>
    <dbReference type="NCBI Taxonomy" id="46433"/>
    <lineage>
        <taxon>Eukaryota</taxon>
        <taxon>Sar</taxon>
        <taxon>Rhizaria</taxon>
        <taxon>Retaria</taxon>
        <taxon>Foraminifera</taxon>
        <taxon>Monothalamids</taxon>
        <taxon>Reticulomyxidae</taxon>
        <taxon>Reticulomyxa</taxon>
    </lineage>
</organism>
<feature type="non-terminal residue" evidence="1">
    <location>
        <position position="60"/>
    </location>
</feature>
<gene>
    <name evidence="1" type="ORF">RFI_40347</name>
</gene>
<keyword evidence="2" id="KW-1185">Reference proteome</keyword>
<evidence type="ECO:0000313" key="2">
    <source>
        <dbReference type="Proteomes" id="UP000023152"/>
    </source>
</evidence>
<comment type="caution">
    <text evidence="1">The sequence shown here is derived from an EMBL/GenBank/DDBJ whole genome shotgun (WGS) entry which is preliminary data.</text>
</comment>